<evidence type="ECO:0000313" key="2">
    <source>
        <dbReference type="EMBL" id="KAF6506089.1"/>
    </source>
</evidence>
<feature type="compositionally biased region" description="Polar residues" evidence="1">
    <location>
        <begin position="139"/>
        <end position="148"/>
    </location>
</feature>
<keyword evidence="3" id="KW-1185">Reference proteome</keyword>
<feature type="region of interest" description="Disordered" evidence="1">
    <location>
        <begin position="65"/>
        <end position="96"/>
    </location>
</feature>
<reference evidence="2 3" key="1">
    <citation type="journal article" date="2020" name="Nature">
        <title>Six reference-quality genomes reveal evolution of bat adaptations.</title>
        <authorList>
            <person name="Jebb D."/>
            <person name="Huang Z."/>
            <person name="Pippel M."/>
            <person name="Hughes G.M."/>
            <person name="Lavrichenko K."/>
            <person name="Devanna P."/>
            <person name="Winkler S."/>
            <person name="Jermiin L.S."/>
            <person name="Skirmuntt E.C."/>
            <person name="Katzourakis A."/>
            <person name="Burkitt-Gray L."/>
            <person name="Ray D.A."/>
            <person name="Sullivan K.A.M."/>
            <person name="Roscito J.G."/>
            <person name="Kirilenko B.M."/>
            <person name="Davalos L.M."/>
            <person name="Corthals A.P."/>
            <person name="Power M.L."/>
            <person name="Jones G."/>
            <person name="Ransome R.D."/>
            <person name="Dechmann D.K.N."/>
            <person name="Locatelli A.G."/>
            <person name="Puechmaille S.J."/>
            <person name="Fedrigo O."/>
            <person name="Jarvis E.D."/>
            <person name="Hiller M."/>
            <person name="Vernes S.C."/>
            <person name="Myers E.W."/>
            <person name="Teeling E.C."/>
        </authorList>
    </citation>
    <scope>NUCLEOTIDE SEQUENCE [LARGE SCALE GENOMIC DNA]</scope>
    <source>
        <strain evidence="2">MRouAeg1</strain>
        <tissue evidence="2">Muscle</tissue>
    </source>
</reference>
<gene>
    <name evidence="2" type="ORF">HJG63_007926</name>
</gene>
<evidence type="ECO:0000313" key="3">
    <source>
        <dbReference type="Proteomes" id="UP000593571"/>
    </source>
</evidence>
<accession>A0A7J8KB84</accession>
<proteinExistence type="predicted"/>
<protein>
    <submittedName>
        <fullName evidence="2">Uncharacterized protein</fullName>
    </submittedName>
</protein>
<organism evidence="2 3">
    <name type="scientific">Rousettus aegyptiacus</name>
    <name type="common">Egyptian fruit bat</name>
    <name type="synonym">Pteropus aegyptiacus</name>
    <dbReference type="NCBI Taxonomy" id="9407"/>
    <lineage>
        <taxon>Eukaryota</taxon>
        <taxon>Metazoa</taxon>
        <taxon>Chordata</taxon>
        <taxon>Craniata</taxon>
        <taxon>Vertebrata</taxon>
        <taxon>Euteleostomi</taxon>
        <taxon>Mammalia</taxon>
        <taxon>Eutheria</taxon>
        <taxon>Laurasiatheria</taxon>
        <taxon>Chiroptera</taxon>
        <taxon>Yinpterochiroptera</taxon>
        <taxon>Pteropodoidea</taxon>
        <taxon>Pteropodidae</taxon>
        <taxon>Rousettinae</taxon>
        <taxon>Rousettus</taxon>
    </lineage>
</organism>
<feature type="region of interest" description="Disordered" evidence="1">
    <location>
        <begin position="129"/>
        <end position="148"/>
    </location>
</feature>
<dbReference type="Proteomes" id="UP000593571">
    <property type="component" value="Unassembled WGS sequence"/>
</dbReference>
<name>A0A7J8KB84_ROUAE</name>
<dbReference type="AlphaFoldDB" id="A0A7J8KB84"/>
<evidence type="ECO:0000256" key="1">
    <source>
        <dbReference type="SAM" id="MobiDB-lite"/>
    </source>
</evidence>
<comment type="caution">
    <text evidence="2">The sequence shown here is derived from an EMBL/GenBank/DDBJ whole genome shotgun (WGS) entry which is preliminary data.</text>
</comment>
<feature type="compositionally biased region" description="Polar residues" evidence="1">
    <location>
        <begin position="65"/>
        <end position="76"/>
    </location>
</feature>
<sequence length="148" mass="15750">MYIHGSAFSFVQEPAAGGRPARACVGFRVESPNPFFSAFPTGTVLGSNPGLHSLKLSFGPAVNFKQRSGSSQSKAASQCRRWHWRPQPTPVQPRHRLPLTLGPMLTSATPLPCGGCTWQFTPELPVSSNHENERAAGAVSTTGHPASG</sequence>
<dbReference type="EMBL" id="JACASE010000001">
    <property type="protein sequence ID" value="KAF6506089.1"/>
    <property type="molecule type" value="Genomic_DNA"/>
</dbReference>